<dbReference type="InterPro" id="IPR023393">
    <property type="entry name" value="START-like_dom_sf"/>
</dbReference>
<dbReference type="InterPro" id="IPR044996">
    <property type="entry name" value="COQ10-like"/>
</dbReference>
<dbReference type="Proteomes" id="UP000595420">
    <property type="component" value="Chromosome"/>
</dbReference>
<organism evidence="3">
    <name type="scientific">Acidithiobacillus ferrivorans</name>
    <dbReference type="NCBI Taxonomy" id="160808"/>
    <lineage>
        <taxon>Bacteria</taxon>
        <taxon>Pseudomonadati</taxon>
        <taxon>Pseudomonadota</taxon>
        <taxon>Acidithiobacillia</taxon>
        <taxon>Acidithiobacillales</taxon>
        <taxon>Acidithiobacillaceae</taxon>
        <taxon>Acidithiobacillus</taxon>
    </lineage>
</organism>
<dbReference type="SUPFAM" id="SSF55961">
    <property type="entry name" value="Bet v1-like"/>
    <property type="match status" value="1"/>
</dbReference>
<dbReference type="PANTHER" id="PTHR12901:SF10">
    <property type="entry name" value="COENZYME Q-BINDING PROTEIN COQ10, MITOCHONDRIAL"/>
    <property type="match status" value="1"/>
</dbReference>
<dbReference type="PANTHER" id="PTHR12901">
    <property type="entry name" value="SPERM PROTEIN HOMOLOG"/>
    <property type="match status" value="1"/>
</dbReference>
<reference evidence="6 8" key="4">
    <citation type="submission" date="2017-03" db="EMBL/GenBank/DDBJ databases">
        <authorList>
            <person name="Regsiter A."/>
            <person name="William W."/>
        </authorList>
    </citation>
    <scope>NUCLEOTIDE SEQUENCE [LARGE SCALE GENOMIC DNA]</scope>
    <source>
        <strain evidence="6">PRJEB5721</strain>
    </source>
</reference>
<keyword evidence="4" id="KW-0830">Ubiquinone</keyword>
<dbReference type="RefSeq" id="WP_035193506.1">
    <property type="nucleotide sequence ID" value="NZ_CCCS020000037.1"/>
</dbReference>
<evidence type="ECO:0000256" key="1">
    <source>
        <dbReference type="ARBA" id="ARBA00008918"/>
    </source>
</evidence>
<reference evidence="4 7" key="3">
    <citation type="submission" date="2016-07" db="EMBL/GenBank/DDBJ databases">
        <title>Draft genome of a psychrotolerant acidophile Acidithiobacillus ferrivorans strain YL15.</title>
        <authorList>
            <person name="Peng T."/>
            <person name="Ma L."/>
            <person name="Nan M."/>
            <person name="An N."/>
            <person name="Wang M."/>
            <person name="Qiu G."/>
            <person name="Zeng W."/>
        </authorList>
    </citation>
    <scope>NUCLEOTIDE SEQUENCE [LARGE SCALE GENOMIC DNA]</scope>
    <source>
        <strain evidence="4 7">YL15</strain>
    </source>
</reference>
<name>A0A060UQ87_9PROT</name>
<reference evidence="5 9" key="5">
    <citation type="submission" date="2020-07" db="EMBL/GenBank/DDBJ databases">
        <title>Complete genome sequence analysis of Acidithiobacillus ferrivorans XJFY6S-08 reveals extreme environmental adaptation to alpine acid mine drainage.</title>
        <authorList>
            <person name="Yan L."/>
            <person name="Ni Y."/>
        </authorList>
    </citation>
    <scope>NUCLEOTIDE SEQUENCE [LARGE SCALE GENOMIC DNA]</scope>
    <source>
        <strain evidence="5 9">XJFY6S-08</strain>
    </source>
</reference>
<dbReference type="Proteomes" id="UP000093129">
    <property type="component" value="Unassembled WGS sequence"/>
</dbReference>
<dbReference type="EMBL" id="CCCS020000037">
    <property type="protein sequence ID" value="CDQ10792.1"/>
    <property type="molecule type" value="Genomic_DNA"/>
</dbReference>
<dbReference type="GO" id="GO:0048039">
    <property type="term" value="F:ubiquinone binding"/>
    <property type="evidence" value="ECO:0007669"/>
    <property type="project" value="InterPro"/>
</dbReference>
<evidence type="ECO:0000313" key="6">
    <source>
        <dbReference type="EMBL" id="SMH65934.1"/>
    </source>
</evidence>
<keyword evidence="8" id="KW-1185">Reference proteome</keyword>
<dbReference type="CDD" id="cd07813">
    <property type="entry name" value="COQ10p_like"/>
    <property type="match status" value="1"/>
</dbReference>
<accession>A0A060UQ87</accession>
<sequence length="163" mass="18628">MHHICKTTVLPYSAAQIFALIEDIRTYPQFLPWCGRTRIIQAKDEEVVAEITISHGAFGKSFTTRNRYQRPKLAEMRLVNGPFRFLEGLWQLEPDARGTKVTLDMRFEFASRLMGAFLEPIFKHAAETMVQRFAQRARVVYGQPDALEVQKPDAGAPSGQTKR</sequence>
<evidence type="ECO:0000313" key="7">
    <source>
        <dbReference type="Proteomes" id="UP000093129"/>
    </source>
</evidence>
<dbReference type="InterPro" id="IPR005031">
    <property type="entry name" value="COQ10_START"/>
</dbReference>
<evidence type="ECO:0000313" key="3">
    <source>
        <dbReference type="EMBL" id="CDQ10792.1"/>
    </source>
</evidence>
<dbReference type="AlphaFoldDB" id="A0A060UQ87"/>
<evidence type="ECO:0000259" key="2">
    <source>
        <dbReference type="Pfam" id="PF03364"/>
    </source>
</evidence>
<feature type="domain" description="Coenzyme Q-binding protein COQ10 START" evidence="2">
    <location>
        <begin position="10"/>
        <end position="133"/>
    </location>
</feature>
<reference evidence="3" key="1">
    <citation type="submission" date="2014-03" db="EMBL/GenBank/DDBJ databases">
        <authorList>
            <person name="Genoscope - CEA"/>
        </authorList>
    </citation>
    <scope>NUCLEOTIDE SEQUENCE [LARGE SCALE GENOMIC DNA]</scope>
    <source>
        <strain evidence="3">CF27</strain>
    </source>
</reference>
<gene>
    <name evidence="3" type="primary">ratA</name>
    <name evidence="6" type="ORF">AFERRI_20723</name>
    <name evidence="3" type="ORF">AFERRI_420090</name>
    <name evidence="4" type="ORF">BBC27_11715</name>
    <name evidence="5" type="ORF">H2515_02345</name>
</gene>
<comment type="similarity">
    <text evidence="1">Belongs to the ribosome association toxin RatA family.</text>
</comment>
<evidence type="ECO:0000313" key="9">
    <source>
        <dbReference type="Proteomes" id="UP000595420"/>
    </source>
</evidence>
<evidence type="ECO:0000313" key="8">
    <source>
        <dbReference type="Proteomes" id="UP000193925"/>
    </source>
</evidence>
<proteinExistence type="inferred from homology"/>
<evidence type="ECO:0000313" key="5">
    <source>
        <dbReference type="EMBL" id="QQD73185.1"/>
    </source>
</evidence>
<dbReference type="EMBL" id="CP059488">
    <property type="protein sequence ID" value="QQD73185.1"/>
    <property type="molecule type" value="Genomic_DNA"/>
</dbReference>
<dbReference type="GO" id="GO:0045333">
    <property type="term" value="P:cellular respiration"/>
    <property type="evidence" value="ECO:0007669"/>
    <property type="project" value="InterPro"/>
</dbReference>
<dbReference type="Proteomes" id="UP000193925">
    <property type="component" value="Chromosome AFERRI"/>
</dbReference>
<dbReference type="Gene3D" id="3.30.530.20">
    <property type="match status" value="1"/>
</dbReference>
<protein>
    <submittedName>
        <fullName evidence="3">Ribosome association toxin RatA</fullName>
    </submittedName>
    <submittedName>
        <fullName evidence="5">Type II toxin-antitoxin system RatA family toxin</fullName>
    </submittedName>
    <submittedName>
        <fullName evidence="4">Ubiquinone-binding protein</fullName>
    </submittedName>
</protein>
<evidence type="ECO:0000313" key="4">
    <source>
        <dbReference type="EMBL" id="OCB02693.1"/>
    </source>
</evidence>
<reference evidence="3" key="2">
    <citation type="submission" date="2014-07" db="EMBL/GenBank/DDBJ databases">
        <title>Initial genome analysis of the psychrotolerant acidophile Acidithiobacillus ferrivorans CF27: insights into iron and sulfur oxidation pathways and into biofilm formation.</title>
        <authorList>
            <person name="Talla E."/>
            <person name="Hedrich S."/>
            <person name="Mangenot S."/>
            <person name="Ji B."/>
            <person name="Johnson D.B."/>
            <person name="Barbe V."/>
            <person name="Bonnefoy V."/>
        </authorList>
    </citation>
    <scope>NUCLEOTIDE SEQUENCE [LARGE SCALE GENOMIC DNA]</scope>
    <source>
        <strain evidence="3">CF27</strain>
    </source>
</reference>
<dbReference type="EMBL" id="MASQ01000089">
    <property type="protein sequence ID" value="OCB02693.1"/>
    <property type="molecule type" value="Genomic_DNA"/>
</dbReference>
<dbReference type="EMBL" id="LT841305">
    <property type="protein sequence ID" value="SMH65934.1"/>
    <property type="molecule type" value="Genomic_DNA"/>
</dbReference>
<dbReference type="Pfam" id="PF03364">
    <property type="entry name" value="Polyketide_cyc"/>
    <property type="match status" value="1"/>
</dbReference>